<dbReference type="GO" id="GO:0005737">
    <property type="term" value="C:cytoplasm"/>
    <property type="evidence" value="ECO:0007669"/>
    <property type="project" value="TreeGrafter"/>
</dbReference>
<feature type="compositionally biased region" description="Basic and acidic residues" evidence="2">
    <location>
        <begin position="223"/>
        <end position="236"/>
    </location>
</feature>
<comment type="caution">
    <text evidence="3">The sequence shown here is derived from an EMBL/GenBank/DDBJ whole genome shotgun (WGS) entry which is preliminary data.</text>
</comment>
<feature type="compositionally biased region" description="Acidic residues" evidence="2">
    <location>
        <begin position="576"/>
        <end position="585"/>
    </location>
</feature>
<dbReference type="PANTHER" id="PTHR23172:SF70">
    <property type="entry name" value="DNAJ DOMAIN, CHAPERONE J-DOMAIN SUPERFAMILY"/>
    <property type="match status" value="1"/>
</dbReference>
<keyword evidence="1" id="KW-0175">Coiled coil</keyword>
<feature type="compositionally biased region" description="Basic and acidic residues" evidence="2">
    <location>
        <begin position="540"/>
        <end position="559"/>
    </location>
</feature>
<feature type="non-terminal residue" evidence="3">
    <location>
        <position position="1063"/>
    </location>
</feature>
<evidence type="ECO:0008006" key="5">
    <source>
        <dbReference type="Google" id="ProtNLM"/>
    </source>
</evidence>
<dbReference type="SUPFAM" id="SSF46565">
    <property type="entry name" value="Chaperone J-domain"/>
    <property type="match status" value="1"/>
</dbReference>
<evidence type="ECO:0000313" key="4">
    <source>
        <dbReference type="Proteomes" id="UP001206925"/>
    </source>
</evidence>
<protein>
    <recommendedName>
        <fullName evidence="5">Auxilin-like protein 1</fullName>
    </recommendedName>
</protein>
<organism evidence="3 4">
    <name type="scientific">Ambrosia artemisiifolia</name>
    <name type="common">Common ragweed</name>
    <dbReference type="NCBI Taxonomy" id="4212"/>
    <lineage>
        <taxon>Eukaryota</taxon>
        <taxon>Viridiplantae</taxon>
        <taxon>Streptophyta</taxon>
        <taxon>Embryophyta</taxon>
        <taxon>Tracheophyta</taxon>
        <taxon>Spermatophyta</taxon>
        <taxon>Magnoliopsida</taxon>
        <taxon>eudicotyledons</taxon>
        <taxon>Gunneridae</taxon>
        <taxon>Pentapetalae</taxon>
        <taxon>asterids</taxon>
        <taxon>campanulids</taxon>
        <taxon>Asterales</taxon>
        <taxon>Asteraceae</taxon>
        <taxon>Asteroideae</taxon>
        <taxon>Heliantheae alliance</taxon>
        <taxon>Heliantheae</taxon>
        <taxon>Ambrosia</taxon>
    </lineage>
</organism>
<feature type="compositionally biased region" description="Polar residues" evidence="2">
    <location>
        <begin position="733"/>
        <end position="744"/>
    </location>
</feature>
<dbReference type="GO" id="GO:0072583">
    <property type="term" value="P:clathrin-dependent endocytosis"/>
    <property type="evidence" value="ECO:0007669"/>
    <property type="project" value="TreeGrafter"/>
</dbReference>
<evidence type="ECO:0000313" key="3">
    <source>
        <dbReference type="EMBL" id="KAI7751738.1"/>
    </source>
</evidence>
<dbReference type="InterPro" id="IPR036869">
    <property type="entry name" value="J_dom_sf"/>
</dbReference>
<feature type="region of interest" description="Disordered" evidence="2">
    <location>
        <begin position="438"/>
        <end position="512"/>
    </location>
</feature>
<feature type="region of interest" description="Disordered" evidence="2">
    <location>
        <begin position="214"/>
        <end position="236"/>
    </location>
</feature>
<evidence type="ECO:0000256" key="1">
    <source>
        <dbReference type="SAM" id="Coils"/>
    </source>
</evidence>
<feature type="compositionally biased region" description="Basic and acidic residues" evidence="2">
    <location>
        <begin position="448"/>
        <end position="465"/>
    </location>
</feature>
<feature type="compositionally biased region" description="Basic and acidic residues" evidence="2">
    <location>
        <begin position="494"/>
        <end position="508"/>
    </location>
</feature>
<dbReference type="Gene3D" id="1.10.287.110">
    <property type="entry name" value="DnaJ domain"/>
    <property type="match status" value="1"/>
</dbReference>
<feature type="region of interest" description="Disordered" evidence="2">
    <location>
        <begin position="540"/>
        <end position="585"/>
    </location>
</feature>
<feature type="region of interest" description="Disordered" evidence="2">
    <location>
        <begin position="862"/>
        <end position="883"/>
    </location>
</feature>
<dbReference type="PANTHER" id="PTHR23172">
    <property type="entry name" value="AUXILIN/CYCLIN G-ASSOCIATED KINASE-RELATED"/>
    <property type="match status" value="1"/>
</dbReference>
<proteinExistence type="predicted"/>
<dbReference type="Proteomes" id="UP001206925">
    <property type="component" value="Unassembled WGS sequence"/>
</dbReference>
<dbReference type="GO" id="GO:0030276">
    <property type="term" value="F:clathrin binding"/>
    <property type="evidence" value="ECO:0007669"/>
    <property type="project" value="TreeGrafter"/>
</dbReference>
<dbReference type="GO" id="GO:0031982">
    <property type="term" value="C:vesicle"/>
    <property type="evidence" value="ECO:0007669"/>
    <property type="project" value="TreeGrafter"/>
</dbReference>
<dbReference type="GO" id="GO:0072318">
    <property type="term" value="P:clathrin coat disassembly"/>
    <property type="evidence" value="ECO:0007669"/>
    <property type="project" value="TreeGrafter"/>
</dbReference>
<sequence>MDSLSRPFPSRNLSNPQYDTVFATNRRKHSSKPSPINIQDYYDIFSTSEASSIPVLDLSSLQTHSLSLNCYKDLNPDYSKIFGRVCDQSVAVSYQELFGCDKVRACSPTSQDSDNALKQFSMLYNKISPKSKHGLDVTKHVTQVPAAVTGFTCFVNEPVNEPVMEAKKQNLSTVNVKSSRNVVRKECKPVVESVSEDKRSKTFDVDFKRRPSMMSSLPTGVVNHKDDPKRSVNSESRKMDIDEEIDVDSAASALKKAIEKAQESIRIAKESVGRKKNGLRSFANNNKVKNSLKVEEQKREDEDSSQVFQDMGRNRKYGGTVGLQKSMESEKLFVAKKFIEEINEKISESVKDTRFGDDSVASNATQDTGEDEHATLCSEAVDTETSKIQIPDFVHECQSDDKIVDEYKAGIEVSEPAIGILENQTVVKELELEENNGELSQDFNQNDNENRLDASPELENEKQENVLENEEAEYAESEKHEEIEEASVSVENENESKHDRNSEIRKDEETSEVFDDFCEIDAKDIVQAFDNKLEASEVNLHDDCETKQEDDHTVERKEESLDESCDQELYEKSSTDDDAGMEQTDDIDSVNVVSNNVEMNDVNVETTQYVDDAAEVYCEFQGEEAGVCDKSSTDRTTSDNNEDEYEVKSEESNTIDNLADLGLDNDVRSESSSGSTHGVKIIGEESNIIDNVADLGSENDVRSESSSDGTHGVKTVGGESNIIDNVADLGSDNDAQSKSSSGSTHGEKILEESNVQPPRKQTRDVESRNEINDSQEPESRYKDDEVEETGPRKVSVKDRLNRIDDKAAAKKREWEINRLAVDRAIREARERAFAEARERAERERAAVEKATEEVRQRMMAEAHEKVTKASVTNKSSDKTSMQSKLRAERAAVERATAEARQRALEKAISQKTASELNRSESALRTKAKLEKHNRIMERAAKALAEKEKRDRLAQKEQAERNRLAENLDADIKRWSNGKEGNLRALLSTLQYILGPESGWQPVSLTEIITTSAVKKAYRKATLCVHPDKLQQRGATIQQKLHGTDLTPRRDSSLKEVVVAAVVV</sequence>
<name>A0AAD5GTZ2_AMBAR</name>
<gene>
    <name evidence="3" type="ORF">M8C21_015687</name>
</gene>
<feature type="region of interest" description="Disordered" evidence="2">
    <location>
        <begin position="278"/>
        <end position="306"/>
    </location>
</feature>
<reference evidence="3" key="1">
    <citation type="submission" date="2022-06" db="EMBL/GenBank/DDBJ databases">
        <title>Uncovering the hologenomic basis of an extraordinary plant invasion.</title>
        <authorList>
            <person name="Bieker V.C."/>
            <person name="Martin M.D."/>
            <person name="Gilbert T."/>
            <person name="Hodgins K."/>
            <person name="Battlay P."/>
            <person name="Petersen B."/>
            <person name="Wilson J."/>
        </authorList>
    </citation>
    <scope>NUCLEOTIDE SEQUENCE</scope>
    <source>
        <strain evidence="3">AA19_3_7</strain>
        <tissue evidence="3">Leaf</tissue>
    </source>
</reference>
<evidence type="ECO:0000256" key="2">
    <source>
        <dbReference type="SAM" id="MobiDB-lite"/>
    </source>
</evidence>
<dbReference type="AlphaFoldDB" id="A0AAD5GTZ2"/>
<accession>A0AAD5GTZ2</accession>
<feature type="compositionally biased region" description="Basic and acidic residues" evidence="2">
    <location>
        <begin position="761"/>
        <end position="807"/>
    </location>
</feature>
<feature type="compositionally biased region" description="Polar residues" evidence="2">
    <location>
        <begin position="869"/>
        <end position="883"/>
    </location>
</feature>
<keyword evidence="4" id="KW-1185">Reference proteome</keyword>
<feature type="region of interest" description="Disordered" evidence="2">
    <location>
        <begin position="624"/>
        <end position="807"/>
    </location>
</feature>
<dbReference type="EMBL" id="JAMZMK010005827">
    <property type="protein sequence ID" value="KAI7751738.1"/>
    <property type="molecule type" value="Genomic_DNA"/>
</dbReference>
<feature type="coiled-coil region" evidence="1">
    <location>
        <begin position="887"/>
        <end position="961"/>
    </location>
</feature>
<feature type="compositionally biased region" description="Basic and acidic residues" evidence="2">
    <location>
        <begin position="292"/>
        <end position="301"/>
    </location>
</feature>